<evidence type="ECO:0000256" key="3">
    <source>
        <dbReference type="ARBA" id="ARBA00023125"/>
    </source>
</evidence>
<dbReference type="GO" id="GO:0003700">
    <property type="term" value="F:DNA-binding transcription factor activity"/>
    <property type="evidence" value="ECO:0007669"/>
    <property type="project" value="TreeGrafter"/>
</dbReference>
<dbReference type="PANTHER" id="PTHR30146:SF148">
    <property type="entry name" value="HTH-TYPE TRANSCRIPTIONAL REPRESSOR PURR-RELATED"/>
    <property type="match status" value="1"/>
</dbReference>
<dbReference type="InterPro" id="IPR046335">
    <property type="entry name" value="LacI/GalR-like_sensor"/>
</dbReference>
<dbReference type="SUPFAM" id="SSF53822">
    <property type="entry name" value="Periplasmic binding protein-like I"/>
    <property type="match status" value="1"/>
</dbReference>
<dbReference type="GO" id="GO:0000976">
    <property type="term" value="F:transcription cis-regulatory region binding"/>
    <property type="evidence" value="ECO:0007669"/>
    <property type="project" value="TreeGrafter"/>
</dbReference>
<dbReference type="Proteomes" id="UP000220752">
    <property type="component" value="Unassembled WGS sequence"/>
</dbReference>
<evidence type="ECO:0000256" key="4">
    <source>
        <dbReference type="ARBA" id="ARBA00023163"/>
    </source>
</evidence>
<dbReference type="AlphaFoldDB" id="A0A2A6ZBZ2"/>
<dbReference type="Gene3D" id="3.40.50.2300">
    <property type="match status" value="2"/>
</dbReference>
<dbReference type="InterPro" id="IPR010982">
    <property type="entry name" value="Lambda_DNA-bd_dom_sf"/>
</dbReference>
<gene>
    <name evidence="6" type="ORF">CGS46_05215</name>
</gene>
<dbReference type="RefSeq" id="WP_097777015.1">
    <property type="nucleotide sequence ID" value="NZ_CP157369.1"/>
</dbReference>
<dbReference type="SMART" id="SM00354">
    <property type="entry name" value="HTH_LACI"/>
    <property type="match status" value="1"/>
</dbReference>
<accession>A0A2A6ZBZ2</accession>
<keyword evidence="2" id="KW-0805">Transcription regulation</keyword>
<keyword evidence="3" id="KW-0238">DNA-binding</keyword>
<dbReference type="SUPFAM" id="SSF47413">
    <property type="entry name" value="lambda repressor-like DNA-binding domains"/>
    <property type="match status" value="1"/>
</dbReference>
<evidence type="ECO:0000256" key="2">
    <source>
        <dbReference type="ARBA" id="ARBA00023015"/>
    </source>
</evidence>
<evidence type="ECO:0000256" key="1">
    <source>
        <dbReference type="ARBA" id="ARBA00022491"/>
    </source>
</evidence>
<feature type="domain" description="HTH lacI-type" evidence="5">
    <location>
        <begin position="5"/>
        <end position="57"/>
    </location>
</feature>
<evidence type="ECO:0000313" key="6">
    <source>
        <dbReference type="EMBL" id="PDX58899.1"/>
    </source>
</evidence>
<dbReference type="CDD" id="cd19974">
    <property type="entry name" value="PBP1_LacI-like"/>
    <property type="match status" value="1"/>
</dbReference>
<keyword evidence="7" id="KW-1185">Reference proteome</keyword>
<dbReference type="EMBL" id="NMTQ01000021">
    <property type="protein sequence ID" value="PDX58899.1"/>
    <property type="molecule type" value="Genomic_DNA"/>
</dbReference>
<dbReference type="InterPro" id="IPR000843">
    <property type="entry name" value="HTH_LacI"/>
</dbReference>
<dbReference type="PROSITE" id="PS50932">
    <property type="entry name" value="HTH_LACI_2"/>
    <property type="match status" value="1"/>
</dbReference>
<reference evidence="6 7" key="1">
    <citation type="journal article" date="2017" name="Front. Microbiol.">
        <title>New Insights into the Diversity of the Genus Faecalibacterium.</title>
        <authorList>
            <person name="Benevides L."/>
            <person name="Burman S."/>
            <person name="Martin R."/>
            <person name="Robert V."/>
            <person name="Thomas M."/>
            <person name="Miquel S."/>
            <person name="Chain F."/>
            <person name="Sokol H."/>
            <person name="Bermudez-Humaran L.G."/>
            <person name="Morrison M."/>
            <person name="Langella P."/>
            <person name="Azevedo V.A."/>
            <person name="Chatel J.M."/>
            <person name="Soares S."/>
        </authorList>
    </citation>
    <scope>NUCLEOTIDE SEQUENCE [LARGE SCALE GENOMIC DNA]</scope>
    <source>
        <strain evidence="7">CNCM I-4540</strain>
    </source>
</reference>
<sequence>MAKAVRMADIAQRLGISTVSVSKGLAGKEGVSAEMRAKILAVAEEMGYQPPARAHTQPGGESIGILVADRFFNENAFYSNLYRAVLKCAAEQDISVLMEIVLPQAEKSCNMPSFLVNRKVDGLIFMGEISRRYLATAVQTGVPFMLLDFYDDAIAADCVLSDNTSGSYMMTEHLISTGRRNIGFVGSVLSTSSIMDRYLGYVKALLRAGLPIRDDWRLEDRDDRGLFIPFTLPHEMPEAFVCNCDEVAYNLVETLKRNGYRVPQDVAVTGYDDYRYSTICSPQLTSYRVDLDGMAKTVVAQLRRKMAHKPAVAPTVIVPGGFVRREST</sequence>
<comment type="caution">
    <text evidence="6">The sequence shown here is derived from an EMBL/GenBank/DDBJ whole genome shotgun (WGS) entry which is preliminary data.</text>
</comment>
<protein>
    <submittedName>
        <fullName evidence="6">Transcriptional regulator</fullName>
    </submittedName>
</protein>
<dbReference type="Pfam" id="PF13377">
    <property type="entry name" value="Peripla_BP_3"/>
    <property type="match status" value="1"/>
</dbReference>
<keyword evidence="1" id="KW-0678">Repressor</keyword>
<keyword evidence="4" id="KW-0804">Transcription</keyword>
<evidence type="ECO:0000313" key="7">
    <source>
        <dbReference type="Proteomes" id="UP000220752"/>
    </source>
</evidence>
<evidence type="ECO:0000259" key="5">
    <source>
        <dbReference type="PROSITE" id="PS50932"/>
    </source>
</evidence>
<organism evidence="6 7">
    <name type="scientific">Faecalibacterium langellae</name>
    <dbReference type="NCBI Taxonomy" id="3435293"/>
    <lineage>
        <taxon>Bacteria</taxon>
        <taxon>Bacillati</taxon>
        <taxon>Bacillota</taxon>
        <taxon>Clostridia</taxon>
        <taxon>Eubacteriales</taxon>
        <taxon>Oscillospiraceae</taxon>
        <taxon>Faecalibacterium</taxon>
    </lineage>
</organism>
<dbReference type="Pfam" id="PF00356">
    <property type="entry name" value="LacI"/>
    <property type="match status" value="1"/>
</dbReference>
<dbReference type="CDD" id="cd01392">
    <property type="entry name" value="HTH_LacI"/>
    <property type="match status" value="1"/>
</dbReference>
<proteinExistence type="predicted"/>
<dbReference type="InterPro" id="IPR028082">
    <property type="entry name" value="Peripla_BP_I"/>
</dbReference>
<dbReference type="PANTHER" id="PTHR30146">
    <property type="entry name" value="LACI-RELATED TRANSCRIPTIONAL REPRESSOR"/>
    <property type="match status" value="1"/>
</dbReference>
<name>A0A2A6ZBZ2_9FIRM</name>
<dbReference type="Gene3D" id="1.10.260.40">
    <property type="entry name" value="lambda repressor-like DNA-binding domains"/>
    <property type="match status" value="1"/>
</dbReference>